<feature type="transmembrane region" description="Helical" evidence="6">
    <location>
        <begin position="45"/>
        <end position="67"/>
    </location>
</feature>
<evidence type="ECO:0000256" key="3">
    <source>
        <dbReference type="ARBA" id="ARBA00022989"/>
    </source>
</evidence>
<dbReference type="PRINTS" id="PR00259">
    <property type="entry name" value="TMFOUR"/>
</dbReference>
<evidence type="ECO:0000256" key="4">
    <source>
        <dbReference type="ARBA" id="ARBA00023136"/>
    </source>
</evidence>
<feature type="transmembrane region" description="Helical" evidence="6">
    <location>
        <begin position="79"/>
        <end position="106"/>
    </location>
</feature>
<reference evidence="9" key="2">
    <citation type="submission" date="2019-09" db="UniProtKB">
        <authorList>
            <consortium name="WormBaseParasite"/>
        </authorList>
    </citation>
    <scope>IDENTIFICATION</scope>
</reference>
<organism evidence="8 9">
    <name type="scientific">Heligmosomoides polygyrus</name>
    <name type="common">Parasitic roundworm</name>
    <dbReference type="NCBI Taxonomy" id="6339"/>
    <lineage>
        <taxon>Eukaryota</taxon>
        <taxon>Metazoa</taxon>
        <taxon>Ecdysozoa</taxon>
        <taxon>Nematoda</taxon>
        <taxon>Chromadorea</taxon>
        <taxon>Rhabditida</taxon>
        <taxon>Rhabditina</taxon>
        <taxon>Rhabditomorpha</taxon>
        <taxon>Strongyloidea</taxon>
        <taxon>Heligmosomidae</taxon>
        <taxon>Heligmosomoides</taxon>
    </lineage>
</organism>
<accession>A0A183FTI9</accession>
<dbReference type="SUPFAM" id="SSF48652">
    <property type="entry name" value="Tetraspanin"/>
    <property type="match status" value="1"/>
</dbReference>
<reference evidence="7 8" key="1">
    <citation type="submission" date="2018-11" db="EMBL/GenBank/DDBJ databases">
        <authorList>
            <consortium name="Pathogen Informatics"/>
        </authorList>
    </citation>
    <scope>NUCLEOTIDE SEQUENCE [LARGE SCALE GENOMIC DNA]</scope>
</reference>
<proteinExistence type="predicted"/>
<protein>
    <submittedName>
        <fullName evidence="9">Tetraspanin</fullName>
    </submittedName>
</protein>
<dbReference type="Gene3D" id="1.10.1450.10">
    <property type="entry name" value="Tetraspanin"/>
    <property type="match status" value="1"/>
</dbReference>
<evidence type="ECO:0000256" key="5">
    <source>
        <dbReference type="SAM" id="MobiDB-lite"/>
    </source>
</evidence>
<keyword evidence="8" id="KW-1185">Reference proteome</keyword>
<keyword evidence="3 6" id="KW-1133">Transmembrane helix</keyword>
<dbReference type="PANTHER" id="PTHR19282">
    <property type="entry name" value="TETRASPANIN"/>
    <property type="match status" value="1"/>
</dbReference>
<dbReference type="GO" id="GO:0005886">
    <property type="term" value="C:plasma membrane"/>
    <property type="evidence" value="ECO:0007669"/>
    <property type="project" value="TreeGrafter"/>
</dbReference>
<dbReference type="WBParaSite" id="HPBE_0001139001-mRNA-1">
    <property type="protein sequence ID" value="HPBE_0001139001-mRNA-1"/>
    <property type="gene ID" value="HPBE_0001139001"/>
</dbReference>
<evidence type="ECO:0000256" key="6">
    <source>
        <dbReference type="SAM" id="Phobius"/>
    </source>
</evidence>
<evidence type="ECO:0000313" key="8">
    <source>
        <dbReference type="Proteomes" id="UP000050761"/>
    </source>
</evidence>
<evidence type="ECO:0000256" key="1">
    <source>
        <dbReference type="ARBA" id="ARBA00004141"/>
    </source>
</evidence>
<dbReference type="Proteomes" id="UP000050761">
    <property type="component" value="Unassembled WGS sequence"/>
</dbReference>
<dbReference type="InterPro" id="IPR008952">
    <property type="entry name" value="Tetraspanin_EC2_sf"/>
</dbReference>
<accession>A0A3P7YK85</accession>
<feature type="transmembrane region" description="Helical" evidence="6">
    <location>
        <begin position="17"/>
        <end position="33"/>
    </location>
</feature>
<feature type="region of interest" description="Disordered" evidence="5">
    <location>
        <begin position="307"/>
        <end position="327"/>
    </location>
</feature>
<feature type="transmembrane region" description="Helical" evidence="6">
    <location>
        <begin position="255"/>
        <end position="275"/>
    </location>
</feature>
<gene>
    <name evidence="7" type="ORF">HPBE_LOCUS11391</name>
</gene>
<dbReference type="InterPro" id="IPR018499">
    <property type="entry name" value="Tetraspanin/Peripherin"/>
</dbReference>
<keyword evidence="2 6" id="KW-0812">Transmembrane</keyword>
<evidence type="ECO:0000256" key="2">
    <source>
        <dbReference type="ARBA" id="ARBA00022692"/>
    </source>
</evidence>
<name>A0A183FTI9_HELPZ</name>
<dbReference type="EMBL" id="UZAH01027085">
    <property type="protein sequence ID" value="VDO88450.1"/>
    <property type="molecule type" value="Genomic_DNA"/>
</dbReference>
<comment type="subcellular location">
    <subcellularLocation>
        <location evidence="1">Membrane</location>
        <topology evidence="1">Multi-pass membrane protein</topology>
    </subcellularLocation>
</comment>
<dbReference type="AlphaFoldDB" id="A0A183FTI9"/>
<dbReference type="PANTHER" id="PTHR19282:SF477">
    <property type="entry name" value="TETRASPANIN"/>
    <property type="match status" value="1"/>
</dbReference>
<keyword evidence="4 6" id="KW-0472">Membrane</keyword>
<sequence>MIDAVDRIKFKFLTRRRLFFAMLTMFAVGAYHIESCALDLVLNYFYTRATLQTIGVYSLGVGIWLYLERTDFHELTPSSFSAFSTAGLCCATGVAVWIICTVGYIGAISYNRRLLRTYVGFVILLAVIQAVTGVLGFSYKEATRERIRTDLMHNINRSAFISGQGIIYDLTVSWDRLQKSLECCGVTNGSDWFYSHRWPTHEFVPDSCCDPQHFSDVESMNNCGKLPSERKIIFQQGCFDLFADWLYHHVSIMNYISLALLIAEMGSLVLAIPLLKSDSFKMGTSHTSRDEYHRCLVEMNEIDTRDPRVRPMDRIGDARQDPVDVVP</sequence>
<dbReference type="Pfam" id="PF00335">
    <property type="entry name" value="Tetraspanin"/>
    <property type="match status" value="1"/>
</dbReference>
<evidence type="ECO:0000313" key="9">
    <source>
        <dbReference type="WBParaSite" id="HPBE_0001139001-mRNA-1"/>
    </source>
</evidence>
<evidence type="ECO:0000313" key="7">
    <source>
        <dbReference type="EMBL" id="VDO88450.1"/>
    </source>
</evidence>
<feature type="transmembrane region" description="Helical" evidence="6">
    <location>
        <begin position="118"/>
        <end position="139"/>
    </location>
</feature>
<dbReference type="OrthoDB" id="432835at2759"/>